<proteinExistence type="inferred from homology"/>
<dbReference type="PANTHER" id="PTHR11220">
    <property type="entry name" value="HEME-BINDING PROTEIN-RELATED"/>
    <property type="match status" value="1"/>
</dbReference>
<reference evidence="3" key="1">
    <citation type="submission" date="2017-08" db="EMBL/GenBank/DDBJ databases">
        <authorList>
            <person name="Polle J.E."/>
            <person name="Barry K."/>
            <person name="Cushman J."/>
            <person name="Schmutz J."/>
            <person name="Tran D."/>
            <person name="Hathwaick L.T."/>
            <person name="Yim W.C."/>
            <person name="Jenkins J."/>
            <person name="Mckie-Krisberg Z.M."/>
            <person name="Prochnik S."/>
            <person name="Lindquist E."/>
            <person name="Dockter R.B."/>
            <person name="Adam C."/>
            <person name="Molina H."/>
            <person name="Bunkerborg J."/>
            <person name="Jin E."/>
            <person name="Buchheim M."/>
            <person name="Magnuson J."/>
        </authorList>
    </citation>
    <scope>NUCLEOTIDE SEQUENCE</scope>
    <source>
        <strain evidence="3">CCAP 19/18</strain>
    </source>
</reference>
<evidence type="ECO:0000256" key="2">
    <source>
        <dbReference type="SAM" id="SignalP"/>
    </source>
</evidence>
<sequence length="200" mass="22989">MLLSFAAVLLTFSSVFGAKLPWTTDHTYKGVSDGFKPPKWYHGNDGPIFGVEESREGDVEKRSYHPSADRTVKQKWTVEYFIPHELHAKPYAPSAEDVNVLKFPQMDVWVKVFGGYAKEEDVINQAFDFFDELDKAGIKVRTDLVGVAFYDKPYHIVGRHNEIWAWPAKQQEMSTENVHEARAKLQQNMEEILRQNIRGA</sequence>
<evidence type="ECO:0000313" key="4">
    <source>
        <dbReference type="Proteomes" id="UP000815325"/>
    </source>
</evidence>
<feature type="signal peptide" evidence="2">
    <location>
        <begin position="1"/>
        <end position="17"/>
    </location>
</feature>
<dbReference type="Gene3D" id="3.20.80.10">
    <property type="entry name" value="Regulatory factor, effector binding domain"/>
    <property type="match status" value="1"/>
</dbReference>
<dbReference type="Proteomes" id="UP000815325">
    <property type="component" value="Unassembled WGS sequence"/>
</dbReference>
<name>A0ABQ7G9K0_DUNSA</name>
<feature type="chain" id="PRO_5047325032" evidence="2">
    <location>
        <begin position="18"/>
        <end position="200"/>
    </location>
</feature>
<dbReference type="SUPFAM" id="SSF55136">
    <property type="entry name" value="Probable bacterial effector-binding domain"/>
    <property type="match status" value="1"/>
</dbReference>
<protein>
    <submittedName>
        <fullName evidence="3">Regulatory factor, effector binding domain-containing protein</fullName>
    </submittedName>
</protein>
<accession>A0ABQ7G9K0</accession>
<gene>
    <name evidence="3" type="ORF">DUNSADRAFT_13319</name>
</gene>
<comment type="similarity">
    <text evidence="1">Belongs to the HEBP family.</text>
</comment>
<keyword evidence="2" id="KW-0732">Signal</keyword>
<comment type="caution">
    <text evidence="3">The sequence shown here is derived from an EMBL/GenBank/DDBJ whole genome shotgun (WGS) entry which is preliminary data.</text>
</comment>
<dbReference type="PANTHER" id="PTHR11220:SF1">
    <property type="entry name" value="HEME-BINDING PROTEIN 2"/>
    <property type="match status" value="1"/>
</dbReference>
<dbReference type="InterPro" id="IPR006917">
    <property type="entry name" value="SOUL_heme-bd"/>
</dbReference>
<organism evidence="3 4">
    <name type="scientific">Dunaliella salina</name>
    <name type="common">Green alga</name>
    <name type="synonym">Protococcus salinus</name>
    <dbReference type="NCBI Taxonomy" id="3046"/>
    <lineage>
        <taxon>Eukaryota</taxon>
        <taxon>Viridiplantae</taxon>
        <taxon>Chlorophyta</taxon>
        <taxon>core chlorophytes</taxon>
        <taxon>Chlorophyceae</taxon>
        <taxon>CS clade</taxon>
        <taxon>Chlamydomonadales</taxon>
        <taxon>Dunaliellaceae</taxon>
        <taxon>Dunaliella</taxon>
    </lineage>
</organism>
<dbReference type="Pfam" id="PF04832">
    <property type="entry name" value="SOUL"/>
    <property type="match status" value="1"/>
</dbReference>
<dbReference type="InterPro" id="IPR011256">
    <property type="entry name" value="Reg_factor_effector_dom_sf"/>
</dbReference>
<evidence type="ECO:0000313" key="3">
    <source>
        <dbReference type="EMBL" id="KAF5831290.1"/>
    </source>
</evidence>
<dbReference type="EMBL" id="MU069959">
    <property type="protein sequence ID" value="KAF5831290.1"/>
    <property type="molecule type" value="Genomic_DNA"/>
</dbReference>
<keyword evidence="4" id="KW-1185">Reference proteome</keyword>
<evidence type="ECO:0000256" key="1">
    <source>
        <dbReference type="ARBA" id="ARBA00009817"/>
    </source>
</evidence>